<dbReference type="EMBL" id="AB015669">
    <property type="protein sequence ID" value="BAA32217.1"/>
    <property type="molecule type" value="Genomic_DNA"/>
</dbReference>
<dbReference type="InterPro" id="IPR003491">
    <property type="entry name" value="REP-like_C"/>
</dbReference>
<evidence type="ECO:0000259" key="2">
    <source>
        <dbReference type="Pfam" id="PF02486"/>
    </source>
</evidence>
<feature type="domain" description="Replication initiation protein-like C-terminal" evidence="2">
    <location>
        <begin position="238"/>
        <end position="361"/>
    </location>
</feature>
<dbReference type="Pfam" id="PF02486">
    <property type="entry name" value="Rep_trans"/>
    <property type="match status" value="1"/>
</dbReference>
<geneLocation type="plasmid" evidence="3">
    <name>pJTPS1</name>
</geneLocation>
<keyword evidence="3" id="KW-0614">Plasmid</keyword>
<evidence type="ECO:0000313" key="3">
    <source>
        <dbReference type="EMBL" id="BAA32217.1"/>
    </source>
</evidence>
<protein>
    <recommendedName>
        <fullName evidence="2">Replication initiation protein-like C-terminal domain-containing protein</fullName>
    </recommendedName>
</protein>
<dbReference type="AlphaFoldDB" id="O82959"/>
<accession>O82959</accession>
<reference evidence="3" key="1">
    <citation type="submission" date="1998-06" db="EMBL/GenBank/DDBJ databases">
        <title>Structural analysis of putative hypovirulent plasmid, pJTPS1, found in a spontaneous avirulent mutant of Rastonia solanacearum.</title>
        <authorList>
            <person name="Shimizu R."/>
            <person name="Akaishi K."/>
            <person name="Negishi H."/>
            <person name="Tanaka H."/>
            <person name="Ichinose Y."/>
            <person name="Shiraishi T."/>
            <person name="Yamada T."/>
        </authorList>
    </citation>
    <scope>NUCLEOTIDE SEQUENCE</scope>
    <source>
        <strain evidence="3">M4S</strain>
        <plasmid evidence="3">pJTPS1</plasmid>
    </source>
</reference>
<feature type="region of interest" description="Disordered" evidence="1">
    <location>
        <begin position="100"/>
        <end position="128"/>
    </location>
</feature>
<evidence type="ECO:0000256" key="1">
    <source>
        <dbReference type="SAM" id="MobiDB-lite"/>
    </source>
</evidence>
<sequence length="444" mass="49525">MQQRDHRQLDLIGDVLHPHGAQLAIVMAAVLRGACCLQSRPAMHRIDDLLKNSRQAELANWYAPRGRTLMRVRPTPSRHLDRTGIAYGVHGPALARENGMAADRAERSEAGRPTGRSPGPVKPGESPERKAGAIVDWFKFTFLPDGSISDALEQLRKYFHLVFSVPVTMKPAGKGFRRYEFSYDLLAFINGETMKLGIVACGGEHVGGTILVDWPGQVFTAIGDWQAVYAMVQDLDARITRCDLAMDFCQGEVSIAQMEELYYAGDFNAGGRIPTYRKIESGVAGSKGCRGTTFEIGRRANGKMLRAYEKGRQLGNQDSEWVRLEIEFGAKDRVIPHEILIKRDQYFAGAYKALEAFMAADPQRVPTDQVKALELQDETIRERKLKHIQTQFGPTVDYELRCTEEDIAALVVAIRRQGVPAQLHKSALARHVYGTHDPVPKPEE</sequence>
<name>O82959_RALSL</name>
<proteinExistence type="predicted"/>
<dbReference type="RefSeq" id="WP_010889946.1">
    <property type="nucleotide sequence ID" value="NC_001399.1"/>
</dbReference>
<organism evidence="3">
    <name type="scientific">Ralstonia solanacearum</name>
    <name type="common">Pseudomonas solanacearum</name>
    <dbReference type="NCBI Taxonomy" id="305"/>
    <lineage>
        <taxon>Bacteria</taxon>
        <taxon>Pseudomonadati</taxon>
        <taxon>Pseudomonadota</taxon>
        <taxon>Betaproteobacteria</taxon>
        <taxon>Burkholderiales</taxon>
        <taxon>Burkholderiaceae</taxon>
        <taxon>Ralstonia</taxon>
        <taxon>Ralstonia solanacearum species complex</taxon>
    </lineage>
</organism>